<dbReference type="EMBL" id="RJLS01000002">
    <property type="protein sequence ID" value="RNM26724.1"/>
    <property type="molecule type" value="Genomic_DNA"/>
</dbReference>
<keyword evidence="2" id="KW-1185">Reference proteome</keyword>
<comment type="caution">
    <text evidence="1">The sequence shown here is derived from an EMBL/GenBank/DDBJ whole genome shotgun (WGS) entry which is preliminary data.</text>
</comment>
<evidence type="ECO:0008006" key="3">
    <source>
        <dbReference type="Google" id="ProtNLM"/>
    </source>
</evidence>
<dbReference type="Proteomes" id="UP000271870">
    <property type="component" value="Unassembled WGS sequence"/>
</dbReference>
<proteinExistence type="predicted"/>
<protein>
    <recommendedName>
        <fullName evidence="3">SMI1/KNR4 family protein</fullName>
    </recommendedName>
</protein>
<dbReference type="RefSeq" id="WP_123249975.1">
    <property type="nucleotide sequence ID" value="NZ_RJLS01000002.1"/>
</dbReference>
<evidence type="ECO:0000313" key="1">
    <source>
        <dbReference type="EMBL" id="RNM26724.1"/>
    </source>
</evidence>
<reference evidence="1 2" key="1">
    <citation type="submission" date="2018-11" db="EMBL/GenBank/DDBJ databases">
        <title>Characterization of surface water Dickeya isolates.</title>
        <authorList>
            <person name="Van Gijsegem F."/>
            <person name="Pedron J."/>
        </authorList>
    </citation>
    <scope>NUCLEOTIDE SEQUENCE [LARGE SCALE GENOMIC DNA]</scope>
    <source>
        <strain evidence="1 2">FVG10-MFV-A16</strain>
    </source>
</reference>
<gene>
    <name evidence="1" type="ORF">EFS38_02960</name>
</gene>
<sequence length="188" mass="21081">MFSWFKPKQNNREHVADRLRQIETVFAPEGWERRAEIAVGGLSEIGFSKVTHHLLVVSSNGRGVIDCQTGERVARDYEEYGSWYDSLNMTCLGIGPLDDELISIAGLCGGGLPVCNRYGESLEVAAPEWPYEDVYFCPPNKSAFINGHQAGCCRIFRDQILSMGFSWNGEFMAVATSSDVTVWQRQFL</sequence>
<accession>A0ABX9WZW6</accession>
<evidence type="ECO:0000313" key="2">
    <source>
        <dbReference type="Proteomes" id="UP000271870"/>
    </source>
</evidence>
<organism evidence="1 2">
    <name type="scientific">Dickeya undicola</name>
    <dbReference type="NCBI Taxonomy" id="1577887"/>
    <lineage>
        <taxon>Bacteria</taxon>
        <taxon>Pseudomonadati</taxon>
        <taxon>Pseudomonadota</taxon>
        <taxon>Gammaproteobacteria</taxon>
        <taxon>Enterobacterales</taxon>
        <taxon>Pectobacteriaceae</taxon>
        <taxon>Dickeya</taxon>
    </lineage>
</organism>
<name>A0ABX9WZW6_9GAMM</name>